<organism evidence="1 2">
    <name type="scientific">Phaeovibrio sulfidiphilus</name>
    <dbReference type="NCBI Taxonomy" id="1220600"/>
    <lineage>
        <taxon>Bacteria</taxon>
        <taxon>Pseudomonadati</taxon>
        <taxon>Pseudomonadota</taxon>
        <taxon>Alphaproteobacteria</taxon>
        <taxon>Rhodospirillales</taxon>
        <taxon>Rhodospirillaceae</taxon>
        <taxon>Phaeovibrio</taxon>
    </lineage>
</organism>
<proteinExistence type="predicted"/>
<dbReference type="EMBL" id="JACZHT010000010">
    <property type="protein sequence ID" value="MBE1237971.1"/>
    <property type="molecule type" value="Genomic_DNA"/>
</dbReference>
<dbReference type="AlphaFoldDB" id="A0A8J6YK78"/>
<dbReference type="Pfam" id="PF13489">
    <property type="entry name" value="Methyltransf_23"/>
    <property type="match status" value="1"/>
</dbReference>
<comment type="caution">
    <text evidence="1">The sequence shown here is derived from an EMBL/GenBank/DDBJ whole genome shotgun (WGS) entry which is preliminary data.</text>
</comment>
<keyword evidence="2" id="KW-1185">Reference proteome</keyword>
<dbReference type="Gene3D" id="3.40.50.150">
    <property type="entry name" value="Vaccinia Virus protein VP39"/>
    <property type="match status" value="1"/>
</dbReference>
<evidence type="ECO:0000313" key="1">
    <source>
        <dbReference type="EMBL" id="MBE1237971.1"/>
    </source>
</evidence>
<keyword evidence="1" id="KW-0489">Methyltransferase</keyword>
<gene>
    <name evidence="1" type="ORF">IHV25_09995</name>
</gene>
<dbReference type="Proteomes" id="UP000631034">
    <property type="component" value="Unassembled WGS sequence"/>
</dbReference>
<dbReference type="InterPro" id="IPR029063">
    <property type="entry name" value="SAM-dependent_MTases_sf"/>
</dbReference>
<protein>
    <submittedName>
        <fullName evidence="1">Methyltransferase domain-containing protein</fullName>
    </submittedName>
</protein>
<dbReference type="GO" id="GO:0008168">
    <property type="term" value="F:methyltransferase activity"/>
    <property type="evidence" value="ECO:0007669"/>
    <property type="project" value="UniProtKB-KW"/>
</dbReference>
<dbReference type="SUPFAM" id="SSF53335">
    <property type="entry name" value="S-adenosyl-L-methionine-dependent methyltransferases"/>
    <property type="match status" value="1"/>
</dbReference>
<accession>A0A8J6YK78</accession>
<keyword evidence="1" id="KW-0808">Transferase</keyword>
<reference evidence="1" key="1">
    <citation type="submission" date="2020-10" db="EMBL/GenBank/DDBJ databases">
        <title>Genome sequence of the unusual species of purple photosynthetic bacteria, Phaeovibrio sulfidiphilus DSM 23193, type strain.</title>
        <authorList>
            <person name="Kyndt J.A."/>
            <person name="Meyer T.E."/>
        </authorList>
    </citation>
    <scope>NUCLEOTIDE SEQUENCE</scope>
    <source>
        <strain evidence="1">DSM 23193</strain>
    </source>
</reference>
<evidence type="ECO:0000313" key="2">
    <source>
        <dbReference type="Proteomes" id="UP000631034"/>
    </source>
</evidence>
<sequence length="240" mass="27490">MGIKHIIKPFIPSCLISMRRRLRETRPAFERTCPVCGYHGYFEAAGKPLRLDARCPKCGSMERHRLFWLWYTTHADQIRGPVLHFAPEACLRSRLKDACPDYRTADLFERDVDLALNIEDTGLETGSLNTIVCNHVLEHVDDRKALRELCRILSDDGLLICSVPIVESWSRTWEQDSVTTAAGRELQFGQADHLRIYGHDFRDRLREAGFGDVREVIAQGWDVGTYGLVRGDVLFLCRKS</sequence>
<dbReference type="GO" id="GO:0032259">
    <property type="term" value="P:methylation"/>
    <property type="evidence" value="ECO:0007669"/>
    <property type="project" value="UniProtKB-KW"/>
</dbReference>
<name>A0A8J6YK78_9PROT</name>
<dbReference type="RefSeq" id="WP_192534986.1">
    <property type="nucleotide sequence ID" value="NZ_JACZHT010000010.1"/>
</dbReference>